<reference evidence="1" key="2">
    <citation type="submission" date="2013-04" db="UniProtKB">
        <authorList>
            <consortium name="EnsemblPlants"/>
        </authorList>
    </citation>
    <scope>IDENTIFICATION</scope>
</reference>
<dbReference type="OMA" id="HQNMSES"/>
<reference evidence="1" key="1">
    <citation type="journal article" date="2013" name="Nat. Commun.">
        <title>Whole-genome sequencing of Oryza brachyantha reveals mechanisms underlying Oryza genome evolution.</title>
        <authorList>
            <person name="Chen J."/>
            <person name="Huang Q."/>
            <person name="Gao D."/>
            <person name="Wang J."/>
            <person name="Lang Y."/>
            <person name="Liu T."/>
            <person name="Li B."/>
            <person name="Bai Z."/>
            <person name="Luis Goicoechea J."/>
            <person name="Liang C."/>
            <person name="Chen C."/>
            <person name="Zhang W."/>
            <person name="Sun S."/>
            <person name="Liao Y."/>
            <person name="Zhang X."/>
            <person name="Yang L."/>
            <person name="Song C."/>
            <person name="Wang M."/>
            <person name="Shi J."/>
            <person name="Liu G."/>
            <person name="Liu J."/>
            <person name="Zhou H."/>
            <person name="Zhou W."/>
            <person name="Yu Q."/>
            <person name="An N."/>
            <person name="Chen Y."/>
            <person name="Cai Q."/>
            <person name="Wang B."/>
            <person name="Liu B."/>
            <person name="Min J."/>
            <person name="Huang Y."/>
            <person name="Wu H."/>
            <person name="Li Z."/>
            <person name="Zhang Y."/>
            <person name="Yin Y."/>
            <person name="Song W."/>
            <person name="Jiang J."/>
            <person name="Jackson S.A."/>
            <person name="Wing R.A."/>
            <person name="Wang J."/>
            <person name="Chen M."/>
        </authorList>
    </citation>
    <scope>NUCLEOTIDE SEQUENCE [LARGE SCALE GENOMIC DNA]</scope>
    <source>
        <strain evidence="1">cv. IRGC 101232</strain>
    </source>
</reference>
<keyword evidence="2" id="KW-1185">Reference proteome</keyword>
<dbReference type="Gramene" id="OB04G13320.1">
    <property type="protein sequence ID" value="OB04G13320.1"/>
    <property type="gene ID" value="OB04G13320"/>
</dbReference>
<dbReference type="InterPro" id="IPR038765">
    <property type="entry name" value="Papain-like_cys_pep_sf"/>
</dbReference>
<evidence type="ECO:0000313" key="1">
    <source>
        <dbReference type="EnsemblPlants" id="OB04G13320.1"/>
    </source>
</evidence>
<proteinExistence type="predicted"/>
<dbReference type="AlphaFoldDB" id="J3LW07"/>
<accession>J3LW07</accession>
<dbReference type="SUPFAM" id="SSF54001">
    <property type="entry name" value="Cysteine proteinases"/>
    <property type="match status" value="1"/>
</dbReference>
<dbReference type="EnsemblPlants" id="OB04G13320.1">
    <property type="protein sequence ID" value="OB04G13320.1"/>
    <property type="gene ID" value="OB04G13320"/>
</dbReference>
<protein>
    <recommendedName>
        <fullName evidence="3">Ubiquitin-like protease family profile domain-containing protein</fullName>
    </recommendedName>
</protein>
<evidence type="ECO:0000313" key="2">
    <source>
        <dbReference type="Proteomes" id="UP000006038"/>
    </source>
</evidence>
<sequence length="210" mass="23673">MTTTASKHQNMSESVVGSHGCRSFLSPSAMFVVGFNDLWDLFNLTQLDTGLLRCYSLMCWRESRKKGLRVGFLDPSLINERTLKSNLDSTVEYIGMSLWAHQDKKAIFLAHNQQAWKPYVTKGGKHEAKRKGLTHKLDFPIAQQTGLMCGFHFCHHMSNLYQQVNTLDPELASVKSTTFDASKIRGEIAAFLLTDVINPKGQFHASKYKG</sequence>
<name>J3LW07_ORYBR</name>
<dbReference type="HOGENOM" id="CLU_1311836_0_0_1"/>
<dbReference type="Proteomes" id="UP000006038">
    <property type="component" value="Chromosome 4"/>
</dbReference>
<evidence type="ECO:0008006" key="3">
    <source>
        <dbReference type="Google" id="ProtNLM"/>
    </source>
</evidence>
<organism evidence="1">
    <name type="scientific">Oryza brachyantha</name>
    <name type="common">malo sina</name>
    <dbReference type="NCBI Taxonomy" id="4533"/>
    <lineage>
        <taxon>Eukaryota</taxon>
        <taxon>Viridiplantae</taxon>
        <taxon>Streptophyta</taxon>
        <taxon>Embryophyta</taxon>
        <taxon>Tracheophyta</taxon>
        <taxon>Spermatophyta</taxon>
        <taxon>Magnoliopsida</taxon>
        <taxon>Liliopsida</taxon>
        <taxon>Poales</taxon>
        <taxon>Poaceae</taxon>
        <taxon>BOP clade</taxon>
        <taxon>Oryzoideae</taxon>
        <taxon>Oryzeae</taxon>
        <taxon>Oryzinae</taxon>
        <taxon>Oryza</taxon>
    </lineage>
</organism>